<dbReference type="Proteomes" id="UP000030669">
    <property type="component" value="Unassembled WGS sequence"/>
</dbReference>
<protein>
    <submittedName>
        <fullName evidence="2">Uncharacterized protein</fullName>
    </submittedName>
</protein>
<feature type="compositionally biased region" description="Polar residues" evidence="1">
    <location>
        <begin position="576"/>
        <end position="586"/>
    </location>
</feature>
<dbReference type="RefSeq" id="XP_007866286.1">
    <property type="nucleotide sequence ID" value="XM_007868095.1"/>
</dbReference>
<feature type="compositionally biased region" description="Polar residues" evidence="1">
    <location>
        <begin position="361"/>
        <end position="371"/>
    </location>
</feature>
<feature type="compositionally biased region" description="Polar residues" evidence="1">
    <location>
        <begin position="428"/>
        <end position="447"/>
    </location>
</feature>
<dbReference type="KEGG" id="gtr:GLOTRDRAFT_93657"/>
<proteinExistence type="predicted"/>
<organism evidence="2 3">
    <name type="scientific">Gloeophyllum trabeum (strain ATCC 11539 / FP-39264 / Madison 617)</name>
    <name type="common">Brown rot fungus</name>
    <dbReference type="NCBI Taxonomy" id="670483"/>
    <lineage>
        <taxon>Eukaryota</taxon>
        <taxon>Fungi</taxon>
        <taxon>Dikarya</taxon>
        <taxon>Basidiomycota</taxon>
        <taxon>Agaricomycotina</taxon>
        <taxon>Agaricomycetes</taxon>
        <taxon>Gloeophyllales</taxon>
        <taxon>Gloeophyllaceae</taxon>
        <taxon>Gloeophyllum</taxon>
    </lineage>
</organism>
<feature type="compositionally biased region" description="Polar residues" evidence="1">
    <location>
        <begin position="310"/>
        <end position="319"/>
    </location>
</feature>
<evidence type="ECO:0000313" key="3">
    <source>
        <dbReference type="Proteomes" id="UP000030669"/>
    </source>
</evidence>
<feature type="region of interest" description="Disordered" evidence="1">
    <location>
        <begin position="304"/>
        <end position="324"/>
    </location>
</feature>
<evidence type="ECO:0000256" key="1">
    <source>
        <dbReference type="SAM" id="MobiDB-lite"/>
    </source>
</evidence>
<feature type="compositionally biased region" description="Polar residues" evidence="1">
    <location>
        <begin position="558"/>
        <end position="567"/>
    </location>
</feature>
<dbReference type="EMBL" id="KB469302">
    <property type="protein sequence ID" value="EPQ55120.1"/>
    <property type="molecule type" value="Genomic_DNA"/>
</dbReference>
<feature type="compositionally biased region" description="Low complexity" evidence="1">
    <location>
        <begin position="509"/>
        <end position="520"/>
    </location>
</feature>
<keyword evidence="3" id="KW-1185">Reference proteome</keyword>
<feature type="region of interest" description="Disordered" evidence="1">
    <location>
        <begin position="344"/>
        <end position="586"/>
    </location>
</feature>
<reference evidence="2 3" key="1">
    <citation type="journal article" date="2012" name="Science">
        <title>The Paleozoic origin of enzymatic lignin decomposition reconstructed from 31 fungal genomes.</title>
        <authorList>
            <person name="Floudas D."/>
            <person name="Binder M."/>
            <person name="Riley R."/>
            <person name="Barry K."/>
            <person name="Blanchette R.A."/>
            <person name="Henrissat B."/>
            <person name="Martinez A.T."/>
            <person name="Otillar R."/>
            <person name="Spatafora J.W."/>
            <person name="Yadav J.S."/>
            <person name="Aerts A."/>
            <person name="Benoit I."/>
            <person name="Boyd A."/>
            <person name="Carlson A."/>
            <person name="Copeland A."/>
            <person name="Coutinho P.M."/>
            <person name="de Vries R.P."/>
            <person name="Ferreira P."/>
            <person name="Findley K."/>
            <person name="Foster B."/>
            <person name="Gaskell J."/>
            <person name="Glotzer D."/>
            <person name="Gorecki P."/>
            <person name="Heitman J."/>
            <person name="Hesse C."/>
            <person name="Hori C."/>
            <person name="Igarashi K."/>
            <person name="Jurgens J.A."/>
            <person name="Kallen N."/>
            <person name="Kersten P."/>
            <person name="Kohler A."/>
            <person name="Kuees U."/>
            <person name="Kumar T.K.A."/>
            <person name="Kuo A."/>
            <person name="LaButti K."/>
            <person name="Larrondo L.F."/>
            <person name="Lindquist E."/>
            <person name="Ling A."/>
            <person name="Lombard V."/>
            <person name="Lucas S."/>
            <person name="Lundell T."/>
            <person name="Martin R."/>
            <person name="McLaughlin D.J."/>
            <person name="Morgenstern I."/>
            <person name="Morin E."/>
            <person name="Murat C."/>
            <person name="Nagy L.G."/>
            <person name="Nolan M."/>
            <person name="Ohm R.A."/>
            <person name="Patyshakuliyeva A."/>
            <person name="Rokas A."/>
            <person name="Ruiz-Duenas F.J."/>
            <person name="Sabat G."/>
            <person name="Salamov A."/>
            <person name="Samejima M."/>
            <person name="Schmutz J."/>
            <person name="Slot J.C."/>
            <person name="St John F."/>
            <person name="Stenlid J."/>
            <person name="Sun H."/>
            <person name="Sun S."/>
            <person name="Syed K."/>
            <person name="Tsang A."/>
            <person name="Wiebenga A."/>
            <person name="Young D."/>
            <person name="Pisabarro A."/>
            <person name="Eastwood D.C."/>
            <person name="Martin F."/>
            <person name="Cullen D."/>
            <person name="Grigoriev I.V."/>
            <person name="Hibbett D.S."/>
        </authorList>
    </citation>
    <scope>NUCLEOTIDE SEQUENCE [LARGE SCALE GENOMIC DNA]</scope>
    <source>
        <strain evidence="2 3">ATCC 11539</strain>
    </source>
</reference>
<feature type="compositionally biased region" description="Low complexity" evidence="1">
    <location>
        <begin position="408"/>
        <end position="424"/>
    </location>
</feature>
<gene>
    <name evidence="2" type="ORF">GLOTRDRAFT_93657</name>
</gene>
<dbReference type="STRING" id="670483.S7RL68"/>
<sequence length="586" mass="62329">MATDALSRTDKSKRRPVTPHLPHLKPLSSRGQFQSGQPEAGVPRRWAGREMAKNFFGHAPMQQFLSIAFPSVAYVAPDEDDLNRYKTLLRAIPAGLNILERDMYGPLVTAVTDIAADVSHQLRIDNSSSKRGEVWPGGPTLTPDVTIHTLDTMEKSWAHGISFLEVKRTTKEDPLSLSEDSQSISLHNALNDYGKGGLDTTACRPFRPDAKARRLVRDGYNKALKTRIMEEYKPLTPGKDYVDEDCQLTHQNFLSAIDKALGEGEWPQEDKAQVFTPAGRPKNEDNKEISRMLSSNISQVLSPLPFADSNLGSPPSNRSPRAGEIGSAANHLETRSHAPVQVLSESSTGPGMAADPRSSCPAPSQSGNATIPPTRGGPEEPAAASSSKMRSKSGDVLSRPMSEPSATSGRPSAAGGSQASSQPGNTLLPMSSSAQSKLSTVYSSATRSRSDALLSVALRNSESRRNLPSRSTALVAPEAAQVGAEPRSPLVAAGDVPLLSGVPQPAHSSPPRVSGSSQSVWRRSERTSDAPLDTSSKVLRSREGLAGSSSGAGGTRSVHSSRSQGGASSLKRRGEQSSGSAKPSWK</sequence>
<dbReference type="GeneID" id="19309532"/>
<dbReference type="HOGENOM" id="CLU_465433_0_0_1"/>
<feature type="region of interest" description="Disordered" evidence="1">
    <location>
        <begin position="1"/>
        <end position="42"/>
    </location>
</feature>
<dbReference type="AlphaFoldDB" id="S7RL68"/>
<evidence type="ECO:0000313" key="2">
    <source>
        <dbReference type="EMBL" id="EPQ55120.1"/>
    </source>
</evidence>
<accession>S7RL68</accession>
<name>S7RL68_GLOTA</name>